<evidence type="ECO:0000256" key="3">
    <source>
        <dbReference type="ARBA" id="ARBA00023163"/>
    </source>
</evidence>
<dbReference type="GO" id="GO:0042795">
    <property type="term" value="P:snRNA transcription by RNA polymerase II"/>
    <property type="evidence" value="ECO:0007669"/>
    <property type="project" value="TreeGrafter"/>
</dbReference>
<keyword evidence="8" id="KW-1185">Reference proteome</keyword>
<dbReference type="InterPro" id="IPR017930">
    <property type="entry name" value="Myb_dom"/>
</dbReference>
<protein>
    <recommendedName>
        <fullName evidence="9">Myb-like DNA-binding domain containing protein</fullName>
    </recommendedName>
</protein>
<keyword evidence="3" id="KW-0804">Transcription</keyword>
<evidence type="ECO:0000259" key="6">
    <source>
        <dbReference type="PROSITE" id="PS51294"/>
    </source>
</evidence>
<dbReference type="InterPro" id="IPR001005">
    <property type="entry name" value="SANT/Myb"/>
</dbReference>
<evidence type="ECO:0000256" key="4">
    <source>
        <dbReference type="ARBA" id="ARBA00023242"/>
    </source>
</evidence>
<dbReference type="PROSITE" id="PS50090">
    <property type="entry name" value="MYB_LIKE"/>
    <property type="match status" value="2"/>
</dbReference>
<evidence type="ECO:0000256" key="1">
    <source>
        <dbReference type="ARBA" id="ARBA00023015"/>
    </source>
</evidence>
<dbReference type="InterPro" id="IPR051575">
    <property type="entry name" value="Myb-like_DNA-bd"/>
</dbReference>
<evidence type="ECO:0008006" key="9">
    <source>
        <dbReference type="Google" id="ProtNLM"/>
    </source>
</evidence>
<keyword evidence="4" id="KW-0539">Nucleus</keyword>
<keyword evidence="2" id="KW-0238">DNA-binding</keyword>
<dbReference type="InterPro" id="IPR009057">
    <property type="entry name" value="Homeodomain-like_sf"/>
</dbReference>
<dbReference type="GO" id="GO:0001006">
    <property type="term" value="F:RNA polymerase III type 3 promoter sequence-specific DNA binding"/>
    <property type="evidence" value="ECO:0007669"/>
    <property type="project" value="TreeGrafter"/>
</dbReference>
<evidence type="ECO:0000313" key="7">
    <source>
        <dbReference type="EMBL" id="OMJ91172.1"/>
    </source>
</evidence>
<feature type="domain" description="HTH myb-type" evidence="6">
    <location>
        <begin position="86"/>
        <end position="140"/>
    </location>
</feature>
<dbReference type="AlphaFoldDB" id="A0A1R2CQ96"/>
<dbReference type="EMBL" id="MPUH01000087">
    <property type="protein sequence ID" value="OMJ91172.1"/>
    <property type="molecule type" value="Genomic_DNA"/>
</dbReference>
<dbReference type="SMART" id="SM00717">
    <property type="entry name" value="SANT"/>
    <property type="match status" value="2"/>
</dbReference>
<sequence>MKWLIAKHIAGKFWGKSSDLSQPHHHISSKDSCKNLNKKINYWSLEEDQKLGLLANEKNYNWILLAKEFPNRTPDQIKKRWLQRFDSSTKKSPWTPEEDEYLKELYTKHGSNWKKISTFLPGRLPSTIKNRYYSCVRKKKIKSSPINENLSVCNIQDEDLPFDSFLDLPDNDVRELNYLDKIVKGLD</sequence>
<name>A0A1R2CQ96_9CILI</name>
<proteinExistence type="predicted"/>
<dbReference type="GO" id="GO:0019185">
    <property type="term" value="C:snRNA-activating protein complex"/>
    <property type="evidence" value="ECO:0007669"/>
    <property type="project" value="TreeGrafter"/>
</dbReference>
<dbReference type="CDD" id="cd00167">
    <property type="entry name" value="SANT"/>
    <property type="match status" value="2"/>
</dbReference>
<dbReference type="Gene3D" id="1.10.10.60">
    <property type="entry name" value="Homeodomain-like"/>
    <property type="match status" value="2"/>
</dbReference>
<feature type="domain" description="Myb-like" evidence="5">
    <location>
        <begin position="35"/>
        <end position="85"/>
    </location>
</feature>
<dbReference type="PANTHER" id="PTHR46621:SF1">
    <property type="entry name" value="SNRNA-ACTIVATING PROTEIN COMPLEX SUBUNIT 4"/>
    <property type="match status" value="1"/>
</dbReference>
<reference evidence="7 8" key="1">
    <citation type="submission" date="2016-11" db="EMBL/GenBank/DDBJ databases">
        <title>The macronuclear genome of Stentor coeruleus: a giant cell with tiny introns.</title>
        <authorList>
            <person name="Slabodnick M."/>
            <person name="Ruby J.G."/>
            <person name="Reiff S.B."/>
            <person name="Swart E.C."/>
            <person name="Gosai S."/>
            <person name="Prabakaran S."/>
            <person name="Witkowska E."/>
            <person name="Larue G.E."/>
            <person name="Fisher S."/>
            <person name="Freeman R.M."/>
            <person name="Gunawardena J."/>
            <person name="Chu W."/>
            <person name="Stover N.A."/>
            <person name="Gregory B.D."/>
            <person name="Nowacki M."/>
            <person name="Derisi J."/>
            <person name="Roy S.W."/>
            <person name="Marshall W.F."/>
            <person name="Sood P."/>
        </authorList>
    </citation>
    <scope>NUCLEOTIDE SEQUENCE [LARGE SCALE GENOMIC DNA]</scope>
    <source>
        <strain evidence="7">WM001</strain>
    </source>
</reference>
<gene>
    <name evidence="7" type="ORF">SteCoe_6342</name>
</gene>
<dbReference type="Pfam" id="PF13921">
    <property type="entry name" value="Myb_DNA-bind_6"/>
    <property type="match status" value="1"/>
</dbReference>
<dbReference type="PANTHER" id="PTHR46621">
    <property type="entry name" value="SNRNA-ACTIVATING PROTEIN COMPLEX SUBUNIT 4"/>
    <property type="match status" value="1"/>
</dbReference>
<accession>A0A1R2CQ96</accession>
<dbReference type="SUPFAM" id="SSF46689">
    <property type="entry name" value="Homeodomain-like"/>
    <property type="match status" value="1"/>
</dbReference>
<evidence type="ECO:0000313" key="8">
    <source>
        <dbReference type="Proteomes" id="UP000187209"/>
    </source>
</evidence>
<dbReference type="Proteomes" id="UP000187209">
    <property type="component" value="Unassembled WGS sequence"/>
</dbReference>
<dbReference type="GO" id="GO:0000978">
    <property type="term" value="F:RNA polymerase II cis-regulatory region sequence-specific DNA binding"/>
    <property type="evidence" value="ECO:0007669"/>
    <property type="project" value="TreeGrafter"/>
</dbReference>
<evidence type="ECO:0000259" key="5">
    <source>
        <dbReference type="PROSITE" id="PS50090"/>
    </source>
</evidence>
<evidence type="ECO:0000256" key="2">
    <source>
        <dbReference type="ARBA" id="ARBA00023125"/>
    </source>
</evidence>
<keyword evidence="1" id="KW-0805">Transcription regulation</keyword>
<comment type="caution">
    <text evidence="7">The sequence shown here is derived from an EMBL/GenBank/DDBJ whole genome shotgun (WGS) entry which is preliminary data.</text>
</comment>
<dbReference type="PROSITE" id="PS51294">
    <property type="entry name" value="HTH_MYB"/>
    <property type="match status" value="1"/>
</dbReference>
<organism evidence="7 8">
    <name type="scientific">Stentor coeruleus</name>
    <dbReference type="NCBI Taxonomy" id="5963"/>
    <lineage>
        <taxon>Eukaryota</taxon>
        <taxon>Sar</taxon>
        <taxon>Alveolata</taxon>
        <taxon>Ciliophora</taxon>
        <taxon>Postciliodesmatophora</taxon>
        <taxon>Heterotrichea</taxon>
        <taxon>Heterotrichida</taxon>
        <taxon>Stentoridae</taxon>
        <taxon>Stentor</taxon>
    </lineage>
</organism>
<dbReference type="OrthoDB" id="2143914at2759"/>
<dbReference type="GO" id="GO:0042796">
    <property type="term" value="P:snRNA transcription by RNA polymerase III"/>
    <property type="evidence" value="ECO:0007669"/>
    <property type="project" value="TreeGrafter"/>
</dbReference>
<feature type="domain" description="Myb-like" evidence="5">
    <location>
        <begin position="86"/>
        <end position="136"/>
    </location>
</feature>